<evidence type="ECO:0000256" key="1">
    <source>
        <dbReference type="ARBA" id="ARBA00022737"/>
    </source>
</evidence>
<dbReference type="GO" id="GO:0045214">
    <property type="term" value="P:sarcomere organization"/>
    <property type="evidence" value="ECO:0007669"/>
    <property type="project" value="TreeGrafter"/>
</dbReference>
<dbReference type="PANTHER" id="PTHR14340">
    <property type="entry name" value="MICROFIBRIL-ASSOCIATED GLYCOPROTEIN 3"/>
    <property type="match status" value="1"/>
</dbReference>
<dbReference type="PROSITE" id="PS50835">
    <property type="entry name" value="IG_LIKE"/>
    <property type="match status" value="4"/>
</dbReference>
<evidence type="ECO:0000313" key="5">
    <source>
        <dbReference type="Ensembl" id="ENSAMXP00005007011.1"/>
    </source>
</evidence>
<dbReference type="GO" id="GO:0048738">
    <property type="term" value="P:cardiac muscle tissue development"/>
    <property type="evidence" value="ECO:0007669"/>
    <property type="project" value="TreeGrafter"/>
</dbReference>
<dbReference type="CDD" id="cd05748">
    <property type="entry name" value="Ig_Titin_like"/>
    <property type="match status" value="1"/>
</dbReference>
<proteinExistence type="predicted"/>
<evidence type="ECO:0000256" key="2">
    <source>
        <dbReference type="ARBA" id="ARBA00023319"/>
    </source>
</evidence>
<dbReference type="Gene3D" id="2.60.40.10">
    <property type="entry name" value="Immunoglobulins"/>
    <property type="match status" value="11"/>
</dbReference>
<evidence type="ECO:0000259" key="4">
    <source>
        <dbReference type="PROSITE" id="PS50853"/>
    </source>
</evidence>
<dbReference type="PROSITE" id="PS50853">
    <property type="entry name" value="FN3"/>
    <property type="match status" value="4"/>
</dbReference>
<dbReference type="GO" id="GO:0031430">
    <property type="term" value="C:M band"/>
    <property type="evidence" value="ECO:0007669"/>
    <property type="project" value="TreeGrafter"/>
</dbReference>
<protein>
    <recommendedName>
        <fullName evidence="7">Titin</fullName>
    </recommendedName>
</protein>
<name>A0A8B9H4L7_ASTMX</name>
<feature type="domain" description="Fibronectin type-III" evidence="4">
    <location>
        <begin position="505"/>
        <end position="599"/>
    </location>
</feature>
<feature type="domain" description="Fibronectin type-III" evidence="4">
    <location>
        <begin position="602"/>
        <end position="689"/>
    </location>
</feature>
<evidence type="ECO:0000259" key="3">
    <source>
        <dbReference type="PROSITE" id="PS50835"/>
    </source>
</evidence>
<dbReference type="SMART" id="SM00408">
    <property type="entry name" value="IGc2"/>
    <property type="match status" value="5"/>
</dbReference>
<feature type="domain" description="Ig-like" evidence="3">
    <location>
        <begin position="767"/>
        <end position="834"/>
    </location>
</feature>
<dbReference type="SUPFAM" id="SSF49265">
    <property type="entry name" value="Fibronectin type III"/>
    <property type="match status" value="3"/>
</dbReference>
<dbReference type="InterPro" id="IPR007110">
    <property type="entry name" value="Ig-like_dom"/>
</dbReference>
<dbReference type="InterPro" id="IPR036179">
    <property type="entry name" value="Ig-like_dom_sf"/>
</dbReference>
<dbReference type="InterPro" id="IPR003599">
    <property type="entry name" value="Ig_sub"/>
</dbReference>
<dbReference type="InterPro" id="IPR003598">
    <property type="entry name" value="Ig_sub2"/>
</dbReference>
<organism evidence="5 6">
    <name type="scientific">Astyanax mexicanus</name>
    <name type="common">Blind cave fish</name>
    <name type="synonym">Astyanax fasciatus mexicanus</name>
    <dbReference type="NCBI Taxonomy" id="7994"/>
    <lineage>
        <taxon>Eukaryota</taxon>
        <taxon>Metazoa</taxon>
        <taxon>Chordata</taxon>
        <taxon>Craniata</taxon>
        <taxon>Vertebrata</taxon>
        <taxon>Euteleostomi</taxon>
        <taxon>Actinopterygii</taxon>
        <taxon>Neopterygii</taxon>
        <taxon>Teleostei</taxon>
        <taxon>Ostariophysi</taxon>
        <taxon>Characiformes</taxon>
        <taxon>Characoidei</taxon>
        <taxon>Acestrorhamphidae</taxon>
        <taxon>Acestrorhamphinae</taxon>
        <taxon>Astyanax</taxon>
    </lineage>
</organism>
<dbReference type="CDD" id="cd00063">
    <property type="entry name" value="FN3"/>
    <property type="match status" value="5"/>
</dbReference>
<dbReference type="InterPro" id="IPR003961">
    <property type="entry name" value="FN3_dom"/>
</dbReference>
<dbReference type="SMART" id="SM00060">
    <property type="entry name" value="FN3"/>
    <property type="match status" value="4"/>
</dbReference>
<dbReference type="PANTHER" id="PTHR14340:SF13">
    <property type="entry name" value="TITIN"/>
    <property type="match status" value="1"/>
</dbReference>
<feature type="domain" description="Ig-like" evidence="3">
    <location>
        <begin position="145"/>
        <end position="238"/>
    </location>
</feature>
<dbReference type="FunFam" id="2.60.40.10:FF:000002">
    <property type="entry name" value="Titin a"/>
    <property type="match status" value="3"/>
</dbReference>
<dbReference type="PRINTS" id="PR00014">
    <property type="entry name" value="FNTYPEIII"/>
</dbReference>
<sequence length="834" mass="91765">MKCPSCSVRIPNLSEGSEYYFRVSAENEFGIGEAAETSDPIRASQAPTPPQMVAITDVTKNSVSLAWTKSKHDGGSRITGYVLEAQKKGTDQWTHVTTVKSLDFTVKNLNESEEYVFRVMAVNLSGRSLPRESKHVVIREQSTEPEFDLRGICQKTVIAKAGDNIKVEVPVTGRPKPTVSWQKDNQALKLTQRTMVENTSTSSILTMNECLRSDSGVYSVTGKNIVGSVTENIIVKVAGESFKLDADVAGQPLPSMVWTKDGKDVENTSKLQIKMSDTNSGLVNKDSLRKDGGEFVLTATNVGGFAKHIFNVKVLIAPEIDLDADLRKIVNIRACNTLRLFVPIRGRPTPEVKWARENDEPLDRATIENTSSFTSLVIGNVNRFDSGKYNLTVENRPITAKDEIEPPRISIDPQYTQTIVVNAGDNFKIDADVHGKPVPTIHWMKGDQELGNTIHREIKNTESYASISVKEAKLADGGLYTLLLKNPGGEKGVQVNICVLDKPGAPEGPVTITGVTCDQCCLSWKAPKQDGGSKITHYIVERRETSRLIWTLVEPKVPIEYLKVTKLLEGNEYIFRVMPVNKFGVGEALQSDPVVIKDPFTLPDAPKAVEVSNAPTSDGGTPITGYVIEKHDKEGVRWTRCNRQTVTDLTFKVTGLLEGHLYEFRVAAENGVGVGEPSSATVYYKALDPVFKPGPPNNPKVTDTTKSSVSLAWGKPMHDGGCEIQGYIEYKFRVCAINKVGVGEPADLPDPILPEDKAEEPDLDIDPEFRKLAIIKAGRPLRVFIPIRGRPVPQIKWEKDECPLKETVQVEVTSSHTSLVIDKVSRVDSGKYTV</sequence>
<dbReference type="Proteomes" id="UP000694621">
    <property type="component" value="Unplaced"/>
</dbReference>
<dbReference type="InterPro" id="IPR013098">
    <property type="entry name" value="Ig_I-set"/>
</dbReference>
<keyword evidence="1" id="KW-0677">Repeat</keyword>
<evidence type="ECO:0008006" key="7">
    <source>
        <dbReference type="Google" id="ProtNLM"/>
    </source>
</evidence>
<evidence type="ECO:0000313" key="6">
    <source>
        <dbReference type="Proteomes" id="UP000694621"/>
    </source>
</evidence>
<dbReference type="Ensembl" id="ENSAMXT00005007931.1">
    <property type="protein sequence ID" value="ENSAMXP00005007011.1"/>
    <property type="gene ID" value="ENSAMXG00005004011.1"/>
</dbReference>
<reference evidence="5" key="1">
    <citation type="submission" date="2025-08" db="UniProtKB">
        <authorList>
            <consortium name="Ensembl"/>
        </authorList>
    </citation>
    <scope>IDENTIFICATION</scope>
</reference>
<dbReference type="GO" id="GO:0008307">
    <property type="term" value="F:structural constituent of muscle"/>
    <property type="evidence" value="ECO:0007669"/>
    <property type="project" value="TreeGrafter"/>
</dbReference>
<accession>A0A8B9H4L7</accession>
<feature type="domain" description="Fibronectin type-III" evidence="4">
    <location>
        <begin position="1"/>
        <end position="45"/>
    </location>
</feature>
<dbReference type="SMART" id="SM00409">
    <property type="entry name" value="IG"/>
    <property type="match status" value="2"/>
</dbReference>
<dbReference type="FunFam" id="2.60.40.10:FF:000031">
    <property type="entry name" value="Myosin-binding protein C, slow type"/>
    <property type="match status" value="2"/>
</dbReference>
<dbReference type="FunFam" id="2.60.40.10:FF:000003">
    <property type="entry name" value="Titin isoform E"/>
    <property type="match status" value="1"/>
</dbReference>
<dbReference type="InterPro" id="IPR013783">
    <property type="entry name" value="Ig-like_fold"/>
</dbReference>
<dbReference type="AlphaFoldDB" id="A0A8B9H4L7"/>
<dbReference type="Pfam" id="PF00041">
    <property type="entry name" value="fn3"/>
    <property type="match status" value="3"/>
</dbReference>
<keyword evidence="2" id="KW-0393">Immunoglobulin domain</keyword>
<dbReference type="InterPro" id="IPR036116">
    <property type="entry name" value="FN3_sf"/>
</dbReference>
<dbReference type="Pfam" id="PF07679">
    <property type="entry name" value="I-set"/>
    <property type="match status" value="5"/>
</dbReference>
<feature type="domain" description="Fibronectin type-III" evidence="4">
    <location>
        <begin position="46"/>
        <end position="141"/>
    </location>
</feature>
<dbReference type="SUPFAM" id="SSF48726">
    <property type="entry name" value="Immunoglobulin"/>
    <property type="match status" value="5"/>
</dbReference>
<feature type="domain" description="Ig-like" evidence="3">
    <location>
        <begin position="407"/>
        <end position="496"/>
    </location>
</feature>
<dbReference type="FunFam" id="2.60.40.10:FF:000112">
    <property type="entry name" value="Titin a"/>
    <property type="match status" value="1"/>
</dbReference>
<feature type="domain" description="Ig-like" evidence="3">
    <location>
        <begin position="318"/>
        <end position="405"/>
    </location>
</feature>